<organism evidence="2 3">
    <name type="scientific">Streptomyces plicatus</name>
    <dbReference type="NCBI Taxonomy" id="1922"/>
    <lineage>
        <taxon>Bacteria</taxon>
        <taxon>Bacillati</taxon>
        <taxon>Actinomycetota</taxon>
        <taxon>Actinomycetes</taxon>
        <taxon>Kitasatosporales</taxon>
        <taxon>Streptomycetaceae</taxon>
        <taxon>Streptomyces</taxon>
        <taxon>Streptomyces rochei group</taxon>
    </lineage>
</organism>
<keyword evidence="3" id="KW-1185">Reference proteome</keyword>
<sequence>MHNRSGLLMRARARTRTAPDRARTEGASSVSGQFALFAMARRWQPHHLVTTASHLPTAEATLLDAFFAGHPKDWFADQRTAQGAAAALLRTLLTWVGGREPILERGVRSSQSWPRSALPQPAA</sequence>
<dbReference type="RefSeq" id="WP_185906779.1">
    <property type="nucleotide sequence ID" value="NZ_BMUJ01000041.1"/>
</dbReference>
<comment type="caution">
    <text evidence="2">The sequence shown here is derived from an EMBL/GenBank/DDBJ whole genome shotgun (WGS) entry which is preliminary data.</text>
</comment>
<evidence type="ECO:0000313" key="2">
    <source>
        <dbReference type="EMBL" id="MFC6505614.1"/>
    </source>
</evidence>
<proteinExistence type="predicted"/>
<evidence type="ECO:0000313" key="3">
    <source>
        <dbReference type="Proteomes" id="UP001596321"/>
    </source>
</evidence>
<gene>
    <name evidence="2" type="ORF">ACFQFF_30185</name>
</gene>
<protein>
    <submittedName>
        <fullName evidence="2">Uncharacterized protein</fullName>
    </submittedName>
</protein>
<feature type="region of interest" description="Disordered" evidence="1">
    <location>
        <begin position="1"/>
        <end position="21"/>
    </location>
</feature>
<dbReference type="Proteomes" id="UP001596321">
    <property type="component" value="Unassembled WGS sequence"/>
</dbReference>
<reference evidence="3" key="1">
    <citation type="journal article" date="2019" name="Int. J. Syst. Evol. Microbiol.">
        <title>The Global Catalogue of Microorganisms (GCM) 10K type strain sequencing project: providing services to taxonomists for standard genome sequencing and annotation.</title>
        <authorList>
            <consortium name="The Broad Institute Genomics Platform"/>
            <consortium name="The Broad Institute Genome Sequencing Center for Infectious Disease"/>
            <person name="Wu L."/>
            <person name="Ma J."/>
        </authorList>
    </citation>
    <scope>NUCLEOTIDE SEQUENCE [LARGE SCALE GENOMIC DNA]</scope>
    <source>
        <strain evidence="3">JCM 4504</strain>
    </source>
</reference>
<evidence type="ECO:0000256" key="1">
    <source>
        <dbReference type="SAM" id="MobiDB-lite"/>
    </source>
</evidence>
<name>A0ABW1Y4S4_STRPL</name>
<accession>A0ABW1Y4S4</accession>
<dbReference type="EMBL" id="JBHSUW010000001">
    <property type="protein sequence ID" value="MFC6505614.1"/>
    <property type="molecule type" value="Genomic_DNA"/>
</dbReference>